<dbReference type="GO" id="GO:0016020">
    <property type="term" value="C:membrane"/>
    <property type="evidence" value="ECO:0007669"/>
    <property type="project" value="UniProtKB-SubCell"/>
</dbReference>
<evidence type="ECO:0000259" key="10">
    <source>
        <dbReference type="PROSITE" id="PS50089"/>
    </source>
</evidence>
<evidence type="ECO:0000256" key="9">
    <source>
        <dbReference type="SAM" id="MobiDB-lite"/>
    </source>
</evidence>
<evidence type="ECO:0000256" key="6">
    <source>
        <dbReference type="ARBA" id="ARBA00022989"/>
    </source>
</evidence>
<feature type="domain" description="RING-type" evidence="10">
    <location>
        <begin position="668"/>
        <end position="710"/>
    </location>
</feature>
<dbReference type="AlphaFoldDB" id="A0A8H6VR18"/>
<dbReference type="Proteomes" id="UP000636479">
    <property type="component" value="Unassembled WGS sequence"/>
</dbReference>
<name>A0A8H6VR18_9AGAR</name>
<feature type="region of interest" description="Disordered" evidence="9">
    <location>
        <begin position="262"/>
        <end position="298"/>
    </location>
</feature>
<feature type="compositionally biased region" description="Acidic residues" evidence="9">
    <location>
        <begin position="76"/>
        <end position="89"/>
    </location>
</feature>
<feature type="region of interest" description="Disordered" evidence="9">
    <location>
        <begin position="187"/>
        <end position="247"/>
    </location>
</feature>
<protein>
    <submittedName>
        <fullName evidence="11">RING finger protein</fullName>
    </submittedName>
</protein>
<dbReference type="SMART" id="SM00184">
    <property type="entry name" value="RING"/>
    <property type="match status" value="1"/>
</dbReference>
<reference evidence="11" key="1">
    <citation type="submission" date="2020-05" db="EMBL/GenBank/DDBJ databases">
        <title>Mycena genomes resolve the evolution of fungal bioluminescence.</title>
        <authorList>
            <person name="Tsai I.J."/>
        </authorList>
    </citation>
    <scope>NUCLEOTIDE SEQUENCE</scope>
    <source>
        <strain evidence="11">171206Taipei</strain>
    </source>
</reference>
<evidence type="ECO:0000256" key="8">
    <source>
        <dbReference type="PROSITE-ProRule" id="PRU00175"/>
    </source>
</evidence>
<dbReference type="OrthoDB" id="8062037at2759"/>
<dbReference type="Pfam" id="PF13639">
    <property type="entry name" value="zf-RING_2"/>
    <property type="match status" value="1"/>
</dbReference>
<evidence type="ECO:0000313" key="12">
    <source>
        <dbReference type="Proteomes" id="UP000636479"/>
    </source>
</evidence>
<keyword evidence="12" id="KW-1185">Reference proteome</keyword>
<dbReference type="SUPFAM" id="SSF57850">
    <property type="entry name" value="RING/U-box"/>
    <property type="match status" value="1"/>
</dbReference>
<dbReference type="GeneID" id="59351942"/>
<feature type="compositionally biased region" description="Polar residues" evidence="9">
    <location>
        <begin position="384"/>
        <end position="407"/>
    </location>
</feature>
<dbReference type="EMBL" id="JACAZF010000014">
    <property type="protein sequence ID" value="KAF7290564.1"/>
    <property type="molecule type" value="Genomic_DNA"/>
</dbReference>
<sequence length="732" mass="78422">MGQSASRRIRSQQPQTTQQDEPRPQRRPRNIRNSLLSLMSSNDGSGANRRASRRWSRAPQQPAAPKPEAAVVVQPADDEDEEEQEEESVELVVDPPEPDIDDNNERPRTPLPPATVTPLTPDVPPIRGFPPAGTLVIVQGVVHTTDILRPPSPSQTAPPAISNSSIDVLGTLLTVAAQATAASLLSGSTNNTASPTHPSPQYQPPSARRRPWSALRERLGPTSLPALPTPAPPTPTPAAPNASPQDERARMLAEMARAFNVGLGLSPPAPNSSPPNNNAEDNNTESREEADPPMAAPEEGTFDRFLVDLQSELRVALAPERNNSAMQDEDSRPYTTPLPDSPTLEPLLESNEEIPDLMSIENVNSEESTAPEPRDDRSIVEPQPQDSISPEQTESTPIPHPSGTSPGAVNWWRLHRFAAIPVLARSPTPPPTSNSLVPTPLEEQPSSVPDSPPSPETSSSQRTVVPVIIVGLQSVQVAAGVGPSFPAPVHSDVPNDGIHGVIPMRSPEITSPSETVSTRRRSWWQPRLRPSSTATPPPAQTTATEEEADTEDIVAELEVDDEPEVDTNSSSSHQSPSQSSPPSNAATTDSSRTFLIYVIGGYYPPEHGILTSGGTPESFEALLELGELLGHIRPPTASKADIARAGLAIVKRDELEGLSVTASCAEKCLICLDDYTEEDPIRVLNCRHAFHQGCVDKWLETGRNNCPACRTKGVPTENTGFGSGNVTAPTQV</sequence>
<feature type="compositionally biased region" description="Low complexity" evidence="9">
    <location>
        <begin position="57"/>
        <end position="75"/>
    </location>
</feature>
<dbReference type="CDD" id="cd16461">
    <property type="entry name" value="RING-H2_EL5-like"/>
    <property type="match status" value="1"/>
</dbReference>
<keyword evidence="5" id="KW-0862">Zinc</keyword>
<evidence type="ECO:0000256" key="1">
    <source>
        <dbReference type="ARBA" id="ARBA00004167"/>
    </source>
</evidence>
<keyword evidence="3" id="KW-0479">Metal-binding</keyword>
<dbReference type="GO" id="GO:0008270">
    <property type="term" value="F:zinc ion binding"/>
    <property type="evidence" value="ECO:0007669"/>
    <property type="project" value="UniProtKB-KW"/>
</dbReference>
<feature type="compositionally biased region" description="Pro residues" evidence="9">
    <location>
        <begin position="227"/>
        <end position="238"/>
    </location>
</feature>
<feature type="region of interest" description="Disordered" evidence="9">
    <location>
        <begin position="1"/>
        <end position="123"/>
    </location>
</feature>
<feature type="region of interest" description="Disordered" evidence="9">
    <location>
        <begin position="490"/>
        <end position="588"/>
    </location>
</feature>
<keyword evidence="7" id="KW-0472">Membrane</keyword>
<feature type="region of interest" description="Disordered" evidence="9">
    <location>
        <begin position="318"/>
        <end position="346"/>
    </location>
</feature>
<evidence type="ECO:0000256" key="2">
    <source>
        <dbReference type="ARBA" id="ARBA00022692"/>
    </source>
</evidence>
<dbReference type="InterPro" id="IPR051653">
    <property type="entry name" value="E3_ligase_sorting_rcpt"/>
</dbReference>
<feature type="compositionally biased region" description="Pro residues" evidence="9">
    <location>
        <begin position="109"/>
        <end position="123"/>
    </location>
</feature>
<feature type="region of interest" description="Disordered" evidence="9">
    <location>
        <begin position="364"/>
        <end position="407"/>
    </location>
</feature>
<comment type="subcellular location">
    <subcellularLocation>
        <location evidence="1">Membrane</location>
        <topology evidence="1">Single-pass membrane protein</topology>
    </subcellularLocation>
</comment>
<feature type="compositionally biased region" description="Acidic residues" evidence="9">
    <location>
        <begin position="544"/>
        <end position="565"/>
    </location>
</feature>
<evidence type="ECO:0000256" key="4">
    <source>
        <dbReference type="ARBA" id="ARBA00022771"/>
    </source>
</evidence>
<feature type="compositionally biased region" description="Low complexity" evidence="9">
    <location>
        <begin position="569"/>
        <end position="583"/>
    </location>
</feature>
<organism evidence="11 12">
    <name type="scientific">Mycena indigotica</name>
    <dbReference type="NCBI Taxonomy" id="2126181"/>
    <lineage>
        <taxon>Eukaryota</taxon>
        <taxon>Fungi</taxon>
        <taxon>Dikarya</taxon>
        <taxon>Basidiomycota</taxon>
        <taxon>Agaricomycotina</taxon>
        <taxon>Agaricomycetes</taxon>
        <taxon>Agaricomycetidae</taxon>
        <taxon>Agaricales</taxon>
        <taxon>Marasmiineae</taxon>
        <taxon>Mycenaceae</taxon>
        <taxon>Mycena</taxon>
    </lineage>
</organism>
<dbReference type="PROSITE" id="PS50089">
    <property type="entry name" value="ZF_RING_2"/>
    <property type="match status" value="1"/>
</dbReference>
<dbReference type="InterPro" id="IPR001841">
    <property type="entry name" value="Znf_RING"/>
</dbReference>
<dbReference type="PANTHER" id="PTHR47168">
    <property type="entry name" value="RING ZINC FINGER DOMAIN SUPERFAMILY PROTEIN-RELATED"/>
    <property type="match status" value="1"/>
</dbReference>
<accession>A0A8H6VR18</accession>
<evidence type="ECO:0000313" key="11">
    <source>
        <dbReference type="EMBL" id="KAF7290564.1"/>
    </source>
</evidence>
<keyword evidence="4 8" id="KW-0863">Zinc-finger</keyword>
<dbReference type="RefSeq" id="XP_037213924.1">
    <property type="nucleotide sequence ID" value="XM_037369426.1"/>
</dbReference>
<feature type="region of interest" description="Disordered" evidence="9">
    <location>
        <begin position="423"/>
        <end position="462"/>
    </location>
</feature>
<comment type="caution">
    <text evidence="11">The sequence shown here is derived from an EMBL/GenBank/DDBJ whole genome shotgun (WGS) entry which is preliminary data.</text>
</comment>
<feature type="compositionally biased region" description="Polar residues" evidence="9">
    <location>
        <begin position="31"/>
        <end position="44"/>
    </location>
</feature>
<dbReference type="Gene3D" id="3.30.40.10">
    <property type="entry name" value="Zinc/RING finger domain, C3HC4 (zinc finger)"/>
    <property type="match status" value="1"/>
</dbReference>
<keyword evidence="2" id="KW-0812">Transmembrane</keyword>
<keyword evidence="6" id="KW-1133">Transmembrane helix</keyword>
<evidence type="ECO:0000256" key="3">
    <source>
        <dbReference type="ARBA" id="ARBA00022723"/>
    </source>
</evidence>
<proteinExistence type="predicted"/>
<gene>
    <name evidence="11" type="ORF">MIND_01296500</name>
</gene>
<dbReference type="InterPro" id="IPR013083">
    <property type="entry name" value="Znf_RING/FYVE/PHD"/>
</dbReference>
<evidence type="ECO:0000256" key="7">
    <source>
        <dbReference type="ARBA" id="ARBA00023136"/>
    </source>
</evidence>
<dbReference type="PANTHER" id="PTHR47168:SF1">
    <property type="entry name" value="OS02G0798600 PROTEIN"/>
    <property type="match status" value="1"/>
</dbReference>
<evidence type="ECO:0000256" key="5">
    <source>
        <dbReference type="ARBA" id="ARBA00022833"/>
    </source>
</evidence>